<dbReference type="PROSITE" id="PS50048">
    <property type="entry name" value="ZN2_CY6_FUNGAL_2"/>
    <property type="match status" value="1"/>
</dbReference>
<feature type="compositionally biased region" description="Polar residues" evidence="2">
    <location>
        <begin position="659"/>
        <end position="671"/>
    </location>
</feature>
<dbReference type="InterPro" id="IPR001005">
    <property type="entry name" value="SANT/Myb"/>
</dbReference>
<feature type="region of interest" description="Disordered" evidence="2">
    <location>
        <begin position="705"/>
        <end position="747"/>
    </location>
</feature>
<keyword evidence="1" id="KW-0539">Nucleus</keyword>
<dbReference type="GO" id="GO:0000182">
    <property type="term" value="F:rDNA binding"/>
    <property type="evidence" value="ECO:0007669"/>
    <property type="project" value="TreeGrafter"/>
</dbReference>
<dbReference type="Pfam" id="PF00172">
    <property type="entry name" value="Zn_clus"/>
    <property type="match status" value="1"/>
</dbReference>
<accession>A0A9P4TA58</accession>
<reference evidence="4" key="1">
    <citation type="submission" date="2019-04" db="EMBL/GenBank/DDBJ databases">
        <title>Sequencing of skin fungus with MAO and IRED activity.</title>
        <authorList>
            <person name="Marsaioli A.J."/>
            <person name="Bonatto J.M.C."/>
            <person name="Reis Junior O."/>
        </authorList>
    </citation>
    <scope>NUCLEOTIDE SEQUENCE</scope>
    <source>
        <strain evidence="4">30M1</strain>
    </source>
</reference>
<dbReference type="PROSITE" id="PS00463">
    <property type="entry name" value="ZN2_CY6_FUNGAL_1"/>
    <property type="match status" value="1"/>
</dbReference>
<dbReference type="GO" id="GO:0001181">
    <property type="term" value="F:RNA polymerase I general transcription initiation factor activity"/>
    <property type="evidence" value="ECO:0007669"/>
    <property type="project" value="TreeGrafter"/>
</dbReference>
<feature type="domain" description="Zn(2)-C6 fungal-type" evidence="3">
    <location>
        <begin position="242"/>
        <end position="273"/>
    </location>
</feature>
<evidence type="ECO:0000259" key="3">
    <source>
        <dbReference type="PROSITE" id="PS50048"/>
    </source>
</evidence>
<dbReference type="CDD" id="cd00167">
    <property type="entry name" value="SANT"/>
    <property type="match status" value="1"/>
</dbReference>
<feature type="region of interest" description="Disordered" evidence="2">
    <location>
        <begin position="479"/>
        <end position="569"/>
    </location>
</feature>
<feature type="region of interest" description="Disordered" evidence="2">
    <location>
        <begin position="218"/>
        <end position="239"/>
    </location>
</feature>
<evidence type="ECO:0000313" key="5">
    <source>
        <dbReference type="Proteomes" id="UP000801428"/>
    </source>
</evidence>
<dbReference type="EMBL" id="SWKU01000018">
    <property type="protein sequence ID" value="KAF2998948.1"/>
    <property type="molecule type" value="Genomic_DNA"/>
</dbReference>
<dbReference type="InterPro" id="IPR036864">
    <property type="entry name" value="Zn2-C6_fun-type_DNA-bd_sf"/>
</dbReference>
<feature type="region of interest" description="Disordered" evidence="2">
    <location>
        <begin position="277"/>
        <end position="300"/>
    </location>
</feature>
<dbReference type="SMART" id="SM00066">
    <property type="entry name" value="GAL4"/>
    <property type="match status" value="1"/>
</dbReference>
<dbReference type="OrthoDB" id="2240312at2759"/>
<evidence type="ECO:0000256" key="1">
    <source>
        <dbReference type="ARBA" id="ARBA00023242"/>
    </source>
</evidence>
<dbReference type="Gene3D" id="4.10.240.10">
    <property type="entry name" value="Zn(2)-C6 fungal-type DNA-binding domain"/>
    <property type="match status" value="1"/>
</dbReference>
<comment type="caution">
    <text evidence="4">The sequence shown here is derived from an EMBL/GenBank/DDBJ whole genome shotgun (WGS) entry which is preliminary data.</text>
</comment>
<sequence>MSSGDESAQDYDYSGEDNSPQQSRISSRQQSYTPDTPRKRRRIESVEPSRVRKYYLEGKYNDAYRTLFNEDVTRTAARFTPAEHVGSQHYTTQYGASTWSAEEQATLFVALERLGKDDVAGIAKAVGTKSIPETSELLLLLKQAAVKKRDLGLAMHDIPAAVEVGQDCTEELDVMAEALAWYQEQWEVAEEQKRYGDHWLITPSIAEDIEMAINGPSRAVSTQPATPAEPETPRIGPGIAGSCERCKRQKIRCDRKIPCTNCARMKKQVVCEYKPSKRTPLSVDPTPQPSESRQAAESVPLPATEIQPQILQAIPQASLLHAQNMLLLSRDLFMNRSPEIPSPWPHWSVYASEQVPEPSIIRTCFNDFHALAVSVTKRLMQTAIIQATSRLRSQRRRSKKGVMPFVKTRDVLSAIDVLGLKRNGRSRWTGVARRCSVRVVDEQRTTRFRIKQREISWDQAEQILGLYDAVTTNSGLQSMASATDSENEEGFRRRAARHGTPLPMEQLSLSKFESDLESDIESGDIADESDSMPSDGTDEELQDAVEEDVTDRSSSLEPEDAAQLQPRRKQTLEQFDQEARRQEEEALSTRLGFTVAVKDEKLDGYAFEDDCGDAPEPLLTTADDWRDWTEYRATWEQYPTAVPLAKFIANQKPLPQPPTTRTALGSDSSTAEQRHRKTASGTIELKPQNPQDYAAMLGSAYGAYNNVTTDESSGTESDVEPDVPAQSIEDTGAERDSGGYNAMDWEA</sequence>
<keyword evidence="5" id="KW-1185">Reference proteome</keyword>
<dbReference type="GO" id="GO:0006361">
    <property type="term" value="P:transcription initiation at RNA polymerase I promoter"/>
    <property type="evidence" value="ECO:0007669"/>
    <property type="project" value="TreeGrafter"/>
</dbReference>
<dbReference type="GO" id="GO:0008270">
    <property type="term" value="F:zinc ion binding"/>
    <property type="evidence" value="ECO:0007669"/>
    <property type="project" value="InterPro"/>
</dbReference>
<dbReference type="AlphaFoldDB" id="A0A9P4TA58"/>
<protein>
    <recommendedName>
        <fullName evidence="3">Zn(2)-C6 fungal-type domain-containing protein</fullName>
    </recommendedName>
</protein>
<dbReference type="GO" id="GO:0000981">
    <property type="term" value="F:DNA-binding transcription factor activity, RNA polymerase II-specific"/>
    <property type="evidence" value="ECO:0007669"/>
    <property type="project" value="InterPro"/>
</dbReference>
<feature type="compositionally biased region" description="Acidic residues" evidence="2">
    <location>
        <begin position="515"/>
        <end position="549"/>
    </location>
</feature>
<gene>
    <name evidence="4" type="ORF">E8E13_006741</name>
</gene>
<proteinExistence type="predicted"/>
<dbReference type="InterPro" id="IPR001138">
    <property type="entry name" value="Zn2Cys6_DnaBD"/>
</dbReference>
<dbReference type="SUPFAM" id="SSF57701">
    <property type="entry name" value="Zn2/Cys6 DNA-binding domain"/>
    <property type="match status" value="1"/>
</dbReference>
<feature type="region of interest" description="Disordered" evidence="2">
    <location>
        <begin position="651"/>
        <end position="690"/>
    </location>
</feature>
<dbReference type="Proteomes" id="UP000801428">
    <property type="component" value="Unassembled WGS sequence"/>
</dbReference>
<dbReference type="CDD" id="cd00067">
    <property type="entry name" value="GAL4"/>
    <property type="match status" value="1"/>
</dbReference>
<feature type="compositionally biased region" description="Polar residues" evidence="2">
    <location>
        <begin position="705"/>
        <end position="716"/>
    </location>
</feature>
<dbReference type="GO" id="GO:0000500">
    <property type="term" value="C:RNA polymerase I upstream activating factor complex"/>
    <property type="evidence" value="ECO:0007669"/>
    <property type="project" value="InterPro"/>
</dbReference>
<name>A0A9P4TA58_CURKU</name>
<feature type="compositionally biased region" description="Low complexity" evidence="2">
    <location>
        <begin position="21"/>
        <end position="31"/>
    </location>
</feature>
<dbReference type="PANTHER" id="PTHR28079">
    <property type="entry name" value="RNA POLYMERASE I-SPECIFIC TRANSCRIPTION INITIATION FACTOR RRN5"/>
    <property type="match status" value="1"/>
</dbReference>
<dbReference type="InterPro" id="IPR039601">
    <property type="entry name" value="Rrn5"/>
</dbReference>
<dbReference type="GO" id="GO:0042790">
    <property type="term" value="P:nucleolar large rRNA transcription by RNA polymerase I"/>
    <property type="evidence" value="ECO:0007669"/>
    <property type="project" value="InterPro"/>
</dbReference>
<dbReference type="PANTHER" id="PTHR28079:SF1">
    <property type="entry name" value="RNA POLYMERASE I-SPECIFIC TRANSCRIPTION INITIATION FACTOR RRN5"/>
    <property type="match status" value="1"/>
</dbReference>
<organism evidence="4 5">
    <name type="scientific">Curvularia kusanoi</name>
    <name type="common">Cochliobolus kusanoi</name>
    <dbReference type="NCBI Taxonomy" id="90978"/>
    <lineage>
        <taxon>Eukaryota</taxon>
        <taxon>Fungi</taxon>
        <taxon>Dikarya</taxon>
        <taxon>Ascomycota</taxon>
        <taxon>Pezizomycotina</taxon>
        <taxon>Dothideomycetes</taxon>
        <taxon>Pleosporomycetidae</taxon>
        <taxon>Pleosporales</taxon>
        <taxon>Pleosporineae</taxon>
        <taxon>Pleosporaceae</taxon>
        <taxon>Curvularia</taxon>
    </lineage>
</organism>
<evidence type="ECO:0000313" key="4">
    <source>
        <dbReference type="EMBL" id="KAF2998948.1"/>
    </source>
</evidence>
<feature type="region of interest" description="Disordered" evidence="2">
    <location>
        <begin position="1"/>
        <end position="45"/>
    </location>
</feature>
<evidence type="ECO:0000256" key="2">
    <source>
        <dbReference type="SAM" id="MobiDB-lite"/>
    </source>
</evidence>